<dbReference type="Gene3D" id="3.30.230.10">
    <property type="match status" value="1"/>
</dbReference>
<organism evidence="9 10">
    <name type="scientific">Holdemanella biformis</name>
    <dbReference type="NCBI Taxonomy" id="1735"/>
    <lineage>
        <taxon>Bacteria</taxon>
        <taxon>Bacillati</taxon>
        <taxon>Bacillota</taxon>
        <taxon>Erysipelotrichia</taxon>
        <taxon>Erysipelotrichales</taxon>
        <taxon>Erysipelotrichaceae</taxon>
        <taxon>Holdemanella</taxon>
    </lineage>
</organism>
<sequence length="113" mass="13458">MKKEFRVLKNYEFSSIIQNRQFVKSSSFVCYFQKRKLDHARVGISVGKKLGNAVCRNKVKRQLRSIVDDVFTFEEGYDVIIIVRPAYANKSFEENKNEMKENQNRINKRFLKK</sequence>
<evidence type="ECO:0000313" key="9">
    <source>
        <dbReference type="EMBL" id="RGU90486.1"/>
    </source>
</evidence>
<keyword evidence="6 7" id="KW-0694">RNA-binding</keyword>
<comment type="catalytic activity">
    <reaction evidence="7">
        <text>Endonucleolytic cleavage of RNA, removing 5'-extranucleotides from tRNA precursor.</text>
        <dbReference type="EC" id="3.1.26.5"/>
    </reaction>
</comment>
<dbReference type="InterPro" id="IPR020539">
    <property type="entry name" value="RNase_P_CS"/>
</dbReference>
<dbReference type="PANTHER" id="PTHR33992:SF1">
    <property type="entry name" value="RIBONUCLEASE P PROTEIN COMPONENT"/>
    <property type="match status" value="1"/>
</dbReference>
<dbReference type="GO" id="GO:0000049">
    <property type="term" value="F:tRNA binding"/>
    <property type="evidence" value="ECO:0007669"/>
    <property type="project" value="UniProtKB-UniRule"/>
</dbReference>
<dbReference type="AlphaFoldDB" id="A0A395W7S3"/>
<evidence type="ECO:0000256" key="8">
    <source>
        <dbReference type="NCBIfam" id="TIGR00188"/>
    </source>
</evidence>
<dbReference type="Pfam" id="PF00825">
    <property type="entry name" value="Ribonuclease_P"/>
    <property type="match status" value="1"/>
</dbReference>
<accession>A0A395W7S3</accession>
<gene>
    <name evidence="7 9" type="primary">rnpA</name>
    <name evidence="9" type="ORF">DWW32_08680</name>
</gene>
<dbReference type="HAMAP" id="MF_00227">
    <property type="entry name" value="RNase_P"/>
    <property type="match status" value="1"/>
</dbReference>
<evidence type="ECO:0000256" key="4">
    <source>
        <dbReference type="ARBA" id="ARBA00022759"/>
    </source>
</evidence>
<evidence type="ECO:0000256" key="3">
    <source>
        <dbReference type="ARBA" id="ARBA00022722"/>
    </source>
</evidence>
<dbReference type="InterPro" id="IPR000100">
    <property type="entry name" value="RNase_P"/>
</dbReference>
<keyword evidence="4 7" id="KW-0255">Endonuclease</keyword>
<keyword evidence="2 7" id="KW-0819">tRNA processing</keyword>
<name>A0A395W7S3_9FIRM</name>
<dbReference type="InterPro" id="IPR020568">
    <property type="entry name" value="Ribosomal_Su5_D2-typ_SF"/>
</dbReference>
<evidence type="ECO:0000256" key="1">
    <source>
        <dbReference type="ARBA" id="ARBA00002663"/>
    </source>
</evidence>
<comment type="caution">
    <text evidence="9">The sequence shown here is derived from an EMBL/GenBank/DDBJ whole genome shotgun (WGS) entry which is preliminary data.</text>
</comment>
<dbReference type="GO" id="GO:0004526">
    <property type="term" value="F:ribonuclease P activity"/>
    <property type="evidence" value="ECO:0007669"/>
    <property type="project" value="UniProtKB-UniRule"/>
</dbReference>
<dbReference type="PROSITE" id="PS00648">
    <property type="entry name" value="RIBONUCLEASE_P"/>
    <property type="match status" value="1"/>
</dbReference>
<dbReference type="NCBIfam" id="TIGR00188">
    <property type="entry name" value="rnpA"/>
    <property type="match status" value="1"/>
</dbReference>
<comment type="similarity">
    <text evidence="7">Belongs to the RnpA family.</text>
</comment>
<comment type="function">
    <text evidence="1 7">RNaseP catalyzes the removal of the 5'-leader sequence from pre-tRNA to produce the mature 5'-terminus. It can also cleave other RNA substrates such as 4.5S RNA. The protein component plays an auxiliary but essential role in vivo by binding to the 5'-leader sequence and broadening the substrate specificity of the ribozyme.</text>
</comment>
<evidence type="ECO:0000256" key="7">
    <source>
        <dbReference type="HAMAP-Rule" id="MF_00227"/>
    </source>
</evidence>
<dbReference type="GO" id="GO:0042781">
    <property type="term" value="F:3'-tRNA processing endoribonuclease activity"/>
    <property type="evidence" value="ECO:0007669"/>
    <property type="project" value="TreeGrafter"/>
</dbReference>
<keyword evidence="5 7" id="KW-0378">Hydrolase</keyword>
<protein>
    <recommendedName>
        <fullName evidence="7 8">Ribonuclease P protein component</fullName>
        <shortName evidence="7">RNase P protein</shortName>
        <shortName evidence="7">RNaseP protein</shortName>
        <ecNumber evidence="7 8">3.1.26.5</ecNumber>
    </recommendedName>
    <alternativeName>
        <fullName evidence="7">Protein C5</fullName>
    </alternativeName>
</protein>
<dbReference type="GeneID" id="66580065"/>
<dbReference type="GO" id="GO:0001682">
    <property type="term" value="P:tRNA 5'-leader removal"/>
    <property type="evidence" value="ECO:0007669"/>
    <property type="project" value="UniProtKB-UniRule"/>
</dbReference>
<dbReference type="EMBL" id="QRYQ01000017">
    <property type="protein sequence ID" value="RGU90486.1"/>
    <property type="molecule type" value="Genomic_DNA"/>
</dbReference>
<dbReference type="Proteomes" id="UP000265489">
    <property type="component" value="Unassembled WGS sequence"/>
</dbReference>
<dbReference type="EC" id="3.1.26.5" evidence="7 8"/>
<dbReference type="SUPFAM" id="SSF54211">
    <property type="entry name" value="Ribosomal protein S5 domain 2-like"/>
    <property type="match status" value="1"/>
</dbReference>
<proteinExistence type="inferred from homology"/>
<evidence type="ECO:0000313" key="10">
    <source>
        <dbReference type="Proteomes" id="UP000265489"/>
    </source>
</evidence>
<evidence type="ECO:0000256" key="5">
    <source>
        <dbReference type="ARBA" id="ARBA00022801"/>
    </source>
</evidence>
<evidence type="ECO:0000256" key="6">
    <source>
        <dbReference type="ARBA" id="ARBA00022884"/>
    </source>
</evidence>
<dbReference type="PANTHER" id="PTHR33992">
    <property type="entry name" value="RIBONUCLEASE P PROTEIN COMPONENT"/>
    <property type="match status" value="1"/>
</dbReference>
<comment type="subunit">
    <text evidence="7">Consists of a catalytic RNA component (M1 or rnpB) and a protein subunit.</text>
</comment>
<evidence type="ECO:0000256" key="2">
    <source>
        <dbReference type="ARBA" id="ARBA00022694"/>
    </source>
</evidence>
<keyword evidence="3 7" id="KW-0540">Nuclease</keyword>
<dbReference type="InterPro" id="IPR014721">
    <property type="entry name" value="Ribsml_uS5_D2-typ_fold_subgr"/>
</dbReference>
<dbReference type="GO" id="GO:0030677">
    <property type="term" value="C:ribonuclease P complex"/>
    <property type="evidence" value="ECO:0007669"/>
    <property type="project" value="TreeGrafter"/>
</dbReference>
<dbReference type="RefSeq" id="WP_118325504.1">
    <property type="nucleotide sequence ID" value="NZ_JAQCRR010000008.1"/>
</dbReference>
<reference evidence="9 10" key="1">
    <citation type="submission" date="2018-08" db="EMBL/GenBank/DDBJ databases">
        <title>A genome reference for cultivated species of the human gut microbiota.</title>
        <authorList>
            <person name="Zou Y."/>
            <person name="Xue W."/>
            <person name="Luo G."/>
        </authorList>
    </citation>
    <scope>NUCLEOTIDE SEQUENCE [LARGE SCALE GENOMIC DNA]</scope>
    <source>
        <strain evidence="9 10">AF15-20</strain>
    </source>
</reference>